<reference evidence="7 8" key="1">
    <citation type="submission" date="2021-01" db="EMBL/GenBank/DDBJ databases">
        <title>Genomic Encyclopedia of Type Strains, Phase IV (KMG-IV): sequencing the most valuable type-strain genomes for metagenomic binning, comparative biology and taxonomic classification.</title>
        <authorList>
            <person name="Goeker M."/>
        </authorList>
    </citation>
    <scope>NUCLEOTIDE SEQUENCE [LARGE SCALE GENOMIC DNA]</scope>
    <source>
        <strain evidence="7 8">DSM 28236</strain>
    </source>
</reference>
<dbReference type="SMART" id="SM00228">
    <property type="entry name" value="PDZ"/>
    <property type="match status" value="1"/>
</dbReference>
<dbReference type="Gene3D" id="3.90.226.10">
    <property type="entry name" value="2-enoyl-CoA Hydratase, Chain A, domain 1"/>
    <property type="match status" value="1"/>
</dbReference>
<dbReference type="Gene3D" id="2.30.42.10">
    <property type="match status" value="1"/>
</dbReference>
<dbReference type="InterPro" id="IPR036365">
    <property type="entry name" value="PGBD-like_sf"/>
</dbReference>
<dbReference type="PANTHER" id="PTHR32060:SF29">
    <property type="entry name" value="CARBOXY-TERMINAL PROCESSING PROTEASE CTPB"/>
    <property type="match status" value="1"/>
</dbReference>
<comment type="similarity">
    <text evidence="1 5">Belongs to the peptidase S41A family.</text>
</comment>
<dbReference type="InterPro" id="IPR002477">
    <property type="entry name" value="Peptidoglycan-bd-like"/>
</dbReference>
<dbReference type="EC" id="3.4.21.102" evidence="7"/>
<evidence type="ECO:0000313" key="7">
    <source>
        <dbReference type="EMBL" id="MBM7645023.1"/>
    </source>
</evidence>
<dbReference type="InterPro" id="IPR036034">
    <property type="entry name" value="PDZ_sf"/>
</dbReference>
<evidence type="ECO:0000313" key="8">
    <source>
        <dbReference type="Proteomes" id="UP000808914"/>
    </source>
</evidence>
<dbReference type="NCBIfam" id="TIGR00225">
    <property type="entry name" value="prc"/>
    <property type="match status" value="1"/>
</dbReference>
<dbReference type="Proteomes" id="UP000808914">
    <property type="component" value="Unassembled WGS sequence"/>
</dbReference>
<sequence length="483" mass="52945">MKFSGKIVALLIVISIIIGAGGSYAAVSLYDKHKQSGQGNNENMLSDSEAQKIIAIHDIIEKNYYKKIDGDKLYEGAIKGMIEALNDPFSSYMDPENAKEFTQSLSSSFKGIGAEVQSSNGKISIVSTIKGSPAEKAGLKPNDQIIAIDGQTTEGLSINQAVSKIKGKKGTVVHLQVKRPGVSHTLSFNIKRDEIPLRTVYSKMMKQNQKHIGYINITSFNERTDKEFKDALSKLEDKGMDGLIIDVRNNPGGYLQAVEHIADQFITKDKPIVQIEDRHGRRQSYHSSLEKKKPYPIAALIDGGTASASEILSGALKEAGGYPVIGTKSFGKGTVQQGIQMKDRSELKLTTFKWLTPDGHWIHKKGIEPTIKVKQPEYFYVSPLSIDKGEALGYNQTSSKIKDAQMMLKGAGFDPGREDGYFDKQTVTAVRAFQKRHHLPVTGSINQQTAGLLQLSILKAIKNPDNDLQLKAALHVAAKESGK</sequence>
<dbReference type="InterPro" id="IPR055210">
    <property type="entry name" value="CtpA/B_N"/>
</dbReference>
<dbReference type="InterPro" id="IPR036366">
    <property type="entry name" value="PGBDSf"/>
</dbReference>
<evidence type="ECO:0000256" key="4">
    <source>
        <dbReference type="ARBA" id="ARBA00022825"/>
    </source>
</evidence>
<dbReference type="SMART" id="SM00245">
    <property type="entry name" value="TSPc"/>
    <property type="match status" value="1"/>
</dbReference>
<comment type="caution">
    <text evidence="7">The sequence shown here is derived from an EMBL/GenBank/DDBJ whole genome shotgun (WGS) entry which is preliminary data.</text>
</comment>
<dbReference type="CDD" id="cd06782">
    <property type="entry name" value="cpPDZ_CPP-like"/>
    <property type="match status" value="1"/>
</dbReference>
<dbReference type="SUPFAM" id="SSF47090">
    <property type="entry name" value="PGBD-like"/>
    <property type="match status" value="1"/>
</dbReference>
<dbReference type="PROSITE" id="PS50106">
    <property type="entry name" value="PDZ"/>
    <property type="match status" value="1"/>
</dbReference>
<dbReference type="Pfam" id="PF17820">
    <property type="entry name" value="PDZ_6"/>
    <property type="match status" value="1"/>
</dbReference>
<dbReference type="SUPFAM" id="SSF52096">
    <property type="entry name" value="ClpP/crotonase"/>
    <property type="match status" value="1"/>
</dbReference>
<dbReference type="PANTHER" id="PTHR32060">
    <property type="entry name" value="TAIL-SPECIFIC PROTEASE"/>
    <property type="match status" value="1"/>
</dbReference>
<dbReference type="InterPro" id="IPR004447">
    <property type="entry name" value="Peptidase_S41A"/>
</dbReference>
<dbReference type="RefSeq" id="WP_205002966.1">
    <property type="nucleotide sequence ID" value="NZ_JAFBER010000005.1"/>
</dbReference>
<dbReference type="GO" id="GO:0006508">
    <property type="term" value="P:proteolysis"/>
    <property type="evidence" value="ECO:0007669"/>
    <property type="project" value="UniProtKB-KW"/>
</dbReference>
<dbReference type="Gene3D" id="1.10.101.10">
    <property type="entry name" value="PGBD-like superfamily/PGBD"/>
    <property type="match status" value="1"/>
</dbReference>
<keyword evidence="4 5" id="KW-0720">Serine protease</keyword>
<keyword evidence="3 5" id="KW-0378">Hydrolase</keyword>
<evidence type="ECO:0000256" key="2">
    <source>
        <dbReference type="ARBA" id="ARBA00022670"/>
    </source>
</evidence>
<dbReference type="InterPro" id="IPR005151">
    <property type="entry name" value="Tail-specific_protease"/>
</dbReference>
<dbReference type="SUPFAM" id="SSF50156">
    <property type="entry name" value="PDZ domain-like"/>
    <property type="match status" value="1"/>
</dbReference>
<dbReference type="GO" id="GO:0004252">
    <property type="term" value="F:serine-type endopeptidase activity"/>
    <property type="evidence" value="ECO:0007669"/>
    <property type="project" value="UniProtKB-EC"/>
</dbReference>
<dbReference type="InterPro" id="IPR029045">
    <property type="entry name" value="ClpP/crotonase-like_dom_sf"/>
</dbReference>
<dbReference type="EMBL" id="JAFBER010000005">
    <property type="protein sequence ID" value="MBM7645023.1"/>
    <property type="molecule type" value="Genomic_DNA"/>
</dbReference>
<name>A0ABS2PYK9_9BACL</name>
<evidence type="ECO:0000259" key="6">
    <source>
        <dbReference type="PROSITE" id="PS50106"/>
    </source>
</evidence>
<dbReference type="Gene3D" id="3.30.750.44">
    <property type="match status" value="1"/>
</dbReference>
<dbReference type="InterPro" id="IPR041489">
    <property type="entry name" value="PDZ_6"/>
</dbReference>
<evidence type="ECO:0000256" key="5">
    <source>
        <dbReference type="RuleBase" id="RU004404"/>
    </source>
</evidence>
<accession>A0ABS2PYK9</accession>
<dbReference type="CDD" id="cd07560">
    <property type="entry name" value="Peptidase_S41_CPP"/>
    <property type="match status" value="1"/>
</dbReference>
<dbReference type="InterPro" id="IPR001478">
    <property type="entry name" value="PDZ"/>
</dbReference>
<feature type="domain" description="PDZ" evidence="6">
    <location>
        <begin position="102"/>
        <end position="180"/>
    </location>
</feature>
<evidence type="ECO:0000256" key="1">
    <source>
        <dbReference type="ARBA" id="ARBA00009179"/>
    </source>
</evidence>
<proteinExistence type="inferred from homology"/>
<evidence type="ECO:0000256" key="3">
    <source>
        <dbReference type="ARBA" id="ARBA00022801"/>
    </source>
</evidence>
<dbReference type="Pfam" id="PF03572">
    <property type="entry name" value="Peptidase_S41"/>
    <property type="match status" value="1"/>
</dbReference>
<gene>
    <name evidence="7" type="ORF">JOD45_001232</name>
</gene>
<organism evidence="7 8">
    <name type="scientific">Scopulibacillus daqui</name>
    <dbReference type="NCBI Taxonomy" id="1469162"/>
    <lineage>
        <taxon>Bacteria</taxon>
        <taxon>Bacillati</taxon>
        <taxon>Bacillota</taxon>
        <taxon>Bacilli</taxon>
        <taxon>Bacillales</taxon>
        <taxon>Sporolactobacillaceae</taxon>
        <taxon>Scopulibacillus</taxon>
    </lineage>
</organism>
<protein>
    <submittedName>
        <fullName evidence="7">Carboxyl-terminal processing protease</fullName>
        <ecNumber evidence="7">3.4.21.102</ecNumber>
    </submittedName>
</protein>
<dbReference type="Pfam" id="PF22694">
    <property type="entry name" value="CtpB_N-like"/>
    <property type="match status" value="1"/>
</dbReference>
<dbReference type="Pfam" id="PF01471">
    <property type="entry name" value="PG_binding_1"/>
    <property type="match status" value="1"/>
</dbReference>
<keyword evidence="8" id="KW-1185">Reference proteome</keyword>
<keyword evidence="2 5" id="KW-0645">Protease</keyword>